<keyword evidence="13" id="KW-1185">Reference proteome</keyword>
<feature type="compositionally biased region" description="Polar residues" evidence="9">
    <location>
        <begin position="1"/>
        <end position="10"/>
    </location>
</feature>
<keyword evidence="2 10" id="KW-0812">Transmembrane</keyword>
<dbReference type="Proteomes" id="UP000002630">
    <property type="component" value="Linkage Group LG20"/>
</dbReference>
<feature type="transmembrane region" description="Helical" evidence="10">
    <location>
        <begin position="453"/>
        <end position="475"/>
    </location>
</feature>
<dbReference type="GO" id="GO:0061630">
    <property type="term" value="F:ubiquitin protein ligase activity"/>
    <property type="evidence" value="ECO:0007669"/>
    <property type="project" value="TreeGrafter"/>
</dbReference>
<evidence type="ECO:0000259" key="11">
    <source>
        <dbReference type="PROSITE" id="PS50089"/>
    </source>
</evidence>
<evidence type="ECO:0000256" key="8">
    <source>
        <dbReference type="PROSITE-ProRule" id="PRU00175"/>
    </source>
</evidence>
<keyword evidence="3" id="KW-0479">Metal-binding</keyword>
<evidence type="ECO:0000313" key="12">
    <source>
        <dbReference type="EMBL" id="CBN76116.1"/>
    </source>
</evidence>
<dbReference type="Gene3D" id="3.30.40.10">
    <property type="entry name" value="Zinc/RING finger domain, C3HC4 (zinc finger)"/>
    <property type="match status" value="1"/>
</dbReference>
<dbReference type="PROSITE" id="PS50089">
    <property type="entry name" value="ZF_RING_2"/>
    <property type="match status" value="1"/>
</dbReference>
<dbReference type="InterPro" id="IPR013083">
    <property type="entry name" value="Znf_RING/FYVE/PHD"/>
</dbReference>
<dbReference type="Gene3D" id="3.50.30.30">
    <property type="match status" value="1"/>
</dbReference>
<dbReference type="GO" id="GO:0008270">
    <property type="term" value="F:zinc ion binding"/>
    <property type="evidence" value="ECO:0007669"/>
    <property type="project" value="UniProtKB-KW"/>
</dbReference>
<evidence type="ECO:0000256" key="9">
    <source>
        <dbReference type="SAM" id="MobiDB-lite"/>
    </source>
</evidence>
<dbReference type="InterPro" id="IPR003137">
    <property type="entry name" value="PA_domain"/>
</dbReference>
<feature type="compositionally biased region" description="Basic residues" evidence="9">
    <location>
        <begin position="43"/>
        <end position="64"/>
    </location>
</feature>
<dbReference type="InterPro" id="IPR046450">
    <property type="entry name" value="PA_dom_sf"/>
</dbReference>
<keyword evidence="7 10" id="KW-0472">Membrane</keyword>
<evidence type="ECO:0000256" key="2">
    <source>
        <dbReference type="ARBA" id="ARBA00022692"/>
    </source>
</evidence>
<evidence type="ECO:0000256" key="3">
    <source>
        <dbReference type="ARBA" id="ARBA00022723"/>
    </source>
</evidence>
<dbReference type="EMBL" id="FN648503">
    <property type="protein sequence ID" value="CBN76116.1"/>
    <property type="molecule type" value="Genomic_DNA"/>
</dbReference>
<dbReference type="SUPFAM" id="SSF52025">
    <property type="entry name" value="PA domain"/>
    <property type="match status" value="1"/>
</dbReference>
<dbReference type="PANTHER" id="PTHR45931">
    <property type="entry name" value="SI:CH211-59O9.10"/>
    <property type="match status" value="1"/>
</dbReference>
<keyword evidence="5" id="KW-0862">Zinc</keyword>
<evidence type="ECO:0000256" key="4">
    <source>
        <dbReference type="ARBA" id="ARBA00022771"/>
    </source>
</evidence>
<proteinExistence type="predicted"/>
<dbReference type="AlphaFoldDB" id="D8LL22"/>
<feature type="region of interest" description="Disordered" evidence="9">
    <location>
        <begin position="308"/>
        <end position="369"/>
    </location>
</feature>
<feature type="region of interest" description="Disordered" evidence="9">
    <location>
        <begin position="1"/>
        <end position="70"/>
    </location>
</feature>
<sequence>MVETSLSSATAAPRGFHQHTSHYNINRRTNKAKMRIEEPASRRDKHQHGLGRAGRCPRWRHRPSGSRGATLPATGGGAVWFAWPTAGATAAAVLVTTLLSCLCPAAIGLVIEEPFQATFDHVAAAFGPDVLSAEPPVESRPLVRAKPRDGCVPLHNAMDEGAIALVERGTCNFTQKVLHAQLAGASAVVVTDTPATDKWLMVMYGDPENTQGIDIPAVLVSHATGERLWSNRSWLPGRQGRLRASVGAAGHIVMAARPVGALEMLGIYLLLSVLLLAFSGVCGLVFALGFTWYQRGYRTRAMRKLKSFTFRRRPPPPTLGNQSDPAGTSSSNSGRASGTVDATTGQASSLGNGTGSAASEDNSSSNDNGFMRREDDDLCAICLETYEDGDSLTGLPCRHSFHTQCIRPWLSGKSALCPMCKSEAFGKGGLFLATAPRLEAAFAELAALCTENLAVLGLFFLASVACGVIAAKLSLRE</sequence>
<reference evidence="12 13" key="1">
    <citation type="journal article" date="2010" name="Nature">
        <title>The Ectocarpus genome and the independent evolution of multicellularity in brown algae.</title>
        <authorList>
            <person name="Cock J.M."/>
            <person name="Sterck L."/>
            <person name="Rouze P."/>
            <person name="Scornet D."/>
            <person name="Allen A.E."/>
            <person name="Amoutzias G."/>
            <person name="Anthouard V."/>
            <person name="Artiguenave F."/>
            <person name="Aury J.M."/>
            <person name="Badger J.H."/>
            <person name="Beszteri B."/>
            <person name="Billiau K."/>
            <person name="Bonnet E."/>
            <person name="Bothwell J.H."/>
            <person name="Bowler C."/>
            <person name="Boyen C."/>
            <person name="Brownlee C."/>
            <person name="Carrano C.J."/>
            <person name="Charrier B."/>
            <person name="Cho G.Y."/>
            <person name="Coelho S.M."/>
            <person name="Collen J."/>
            <person name="Corre E."/>
            <person name="Da Silva C."/>
            <person name="Delage L."/>
            <person name="Delaroque N."/>
            <person name="Dittami S.M."/>
            <person name="Doulbeau S."/>
            <person name="Elias M."/>
            <person name="Farnham G."/>
            <person name="Gachon C.M."/>
            <person name="Gschloessl B."/>
            <person name="Heesch S."/>
            <person name="Jabbari K."/>
            <person name="Jubin C."/>
            <person name="Kawai H."/>
            <person name="Kimura K."/>
            <person name="Kloareg B."/>
            <person name="Kupper F.C."/>
            <person name="Lang D."/>
            <person name="Le Bail A."/>
            <person name="Leblanc C."/>
            <person name="Lerouge P."/>
            <person name="Lohr M."/>
            <person name="Lopez P.J."/>
            <person name="Martens C."/>
            <person name="Maumus F."/>
            <person name="Michel G."/>
            <person name="Miranda-Saavedra D."/>
            <person name="Morales J."/>
            <person name="Moreau H."/>
            <person name="Motomura T."/>
            <person name="Nagasato C."/>
            <person name="Napoli C.A."/>
            <person name="Nelson D.R."/>
            <person name="Nyvall-Collen P."/>
            <person name="Peters A.F."/>
            <person name="Pommier C."/>
            <person name="Potin P."/>
            <person name="Poulain J."/>
            <person name="Quesneville H."/>
            <person name="Read B."/>
            <person name="Rensing S.A."/>
            <person name="Ritter A."/>
            <person name="Rousvoal S."/>
            <person name="Samanta M."/>
            <person name="Samson G."/>
            <person name="Schroeder D.C."/>
            <person name="Segurens B."/>
            <person name="Strittmatter M."/>
            <person name="Tonon T."/>
            <person name="Tregear J.W."/>
            <person name="Valentin K."/>
            <person name="von Dassow P."/>
            <person name="Yamagishi T."/>
            <person name="Van de Peer Y."/>
            <person name="Wincker P."/>
        </authorList>
    </citation>
    <scope>NUCLEOTIDE SEQUENCE [LARGE SCALE GENOMIC DNA]</scope>
    <source>
        <strain evidence="13">Ec32 / CCAP1310/4</strain>
    </source>
</reference>
<dbReference type="Pfam" id="PF02225">
    <property type="entry name" value="PA"/>
    <property type="match status" value="1"/>
</dbReference>
<dbReference type="InParanoid" id="D8LL22"/>
<dbReference type="GO" id="GO:0016020">
    <property type="term" value="C:membrane"/>
    <property type="evidence" value="ECO:0007669"/>
    <property type="project" value="UniProtKB-SubCell"/>
</dbReference>
<feature type="compositionally biased region" description="Polar residues" evidence="9">
    <location>
        <begin position="319"/>
        <end position="351"/>
    </location>
</feature>
<dbReference type="eggNOG" id="KOG4628">
    <property type="taxonomic scope" value="Eukaryota"/>
</dbReference>
<dbReference type="InterPro" id="IPR051834">
    <property type="entry name" value="RING_finger_E3_ligase"/>
</dbReference>
<dbReference type="SUPFAM" id="SSF57850">
    <property type="entry name" value="RING/U-box"/>
    <property type="match status" value="1"/>
</dbReference>
<dbReference type="GO" id="GO:0006511">
    <property type="term" value="P:ubiquitin-dependent protein catabolic process"/>
    <property type="evidence" value="ECO:0007669"/>
    <property type="project" value="TreeGrafter"/>
</dbReference>
<comment type="subcellular location">
    <subcellularLocation>
        <location evidence="1">Membrane</location>
    </subcellularLocation>
</comment>
<gene>
    <name evidence="12" type="ORF">Esi_0314_0023</name>
</gene>
<organism evidence="12 13">
    <name type="scientific">Ectocarpus siliculosus</name>
    <name type="common">Brown alga</name>
    <name type="synonym">Conferva siliculosa</name>
    <dbReference type="NCBI Taxonomy" id="2880"/>
    <lineage>
        <taxon>Eukaryota</taxon>
        <taxon>Sar</taxon>
        <taxon>Stramenopiles</taxon>
        <taxon>Ochrophyta</taxon>
        <taxon>PX clade</taxon>
        <taxon>Phaeophyceae</taxon>
        <taxon>Ectocarpales</taxon>
        <taxon>Ectocarpaceae</taxon>
        <taxon>Ectocarpus</taxon>
    </lineage>
</organism>
<accession>D8LL22</accession>
<feature type="transmembrane region" description="Helical" evidence="10">
    <location>
        <begin position="265"/>
        <end position="293"/>
    </location>
</feature>
<evidence type="ECO:0000256" key="6">
    <source>
        <dbReference type="ARBA" id="ARBA00022989"/>
    </source>
</evidence>
<dbReference type="STRING" id="2880.D8LL22"/>
<keyword evidence="6 10" id="KW-1133">Transmembrane helix</keyword>
<dbReference type="EMBL" id="FN649745">
    <property type="protein sequence ID" value="CBN76116.1"/>
    <property type="molecule type" value="Genomic_DNA"/>
</dbReference>
<dbReference type="GO" id="GO:0005634">
    <property type="term" value="C:nucleus"/>
    <property type="evidence" value="ECO:0007669"/>
    <property type="project" value="TreeGrafter"/>
</dbReference>
<evidence type="ECO:0000256" key="7">
    <source>
        <dbReference type="ARBA" id="ARBA00023136"/>
    </source>
</evidence>
<protein>
    <recommendedName>
        <fullName evidence="11">RING-type domain-containing protein</fullName>
    </recommendedName>
</protein>
<name>D8LL22_ECTSI</name>
<dbReference type="OrthoDB" id="8062037at2759"/>
<evidence type="ECO:0000256" key="5">
    <source>
        <dbReference type="ARBA" id="ARBA00022833"/>
    </source>
</evidence>
<dbReference type="PANTHER" id="PTHR45931:SF3">
    <property type="entry name" value="RING ZINC FINGER-CONTAINING PROTEIN"/>
    <property type="match status" value="1"/>
</dbReference>
<feature type="domain" description="RING-type" evidence="11">
    <location>
        <begin position="379"/>
        <end position="421"/>
    </location>
</feature>
<keyword evidence="4 8" id="KW-0863">Zinc-finger</keyword>
<feature type="compositionally biased region" description="Low complexity" evidence="9">
    <location>
        <begin position="356"/>
        <end position="368"/>
    </location>
</feature>
<evidence type="ECO:0000256" key="10">
    <source>
        <dbReference type="SAM" id="Phobius"/>
    </source>
</evidence>
<dbReference type="CDD" id="cd16473">
    <property type="entry name" value="RING-H2_RNF103"/>
    <property type="match status" value="1"/>
</dbReference>
<dbReference type="InterPro" id="IPR001841">
    <property type="entry name" value="Znf_RING"/>
</dbReference>
<evidence type="ECO:0000313" key="13">
    <source>
        <dbReference type="Proteomes" id="UP000002630"/>
    </source>
</evidence>
<dbReference type="Pfam" id="PF13639">
    <property type="entry name" value="zf-RING_2"/>
    <property type="match status" value="1"/>
</dbReference>
<dbReference type="SMART" id="SM00184">
    <property type="entry name" value="RING"/>
    <property type="match status" value="1"/>
</dbReference>
<evidence type="ECO:0000256" key="1">
    <source>
        <dbReference type="ARBA" id="ARBA00004370"/>
    </source>
</evidence>